<proteinExistence type="inferred from homology"/>
<feature type="binding site" evidence="7">
    <location>
        <position position="126"/>
    </location>
    <ligand>
        <name>Zn(2+)</name>
        <dbReference type="ChEBI" id="CHEBI:29105"/>
    </ligand>
</feature>
<feature type="binding site" evidence="7">
    <location>
        <position position="92"/>
    </location>
    <ligand>
        <name>Zn(2+)</name>
        <dbReference type="ChEBI" id="CHEBI:29105"/>
    </ligand>
</feature>
<organism evidence="8 9">
    <name type="scientific">Endomicrobium proavitum</name>
    <dbReference type="NCBI Taxonomy" id="1408281"/>
    <lineage>
        <taxon>Bacteria</taxon>
        <taxon>Pseudomonadati</taxon>
        <taxon>Elusimicrobiota</taxon>
        <taxon>Endomicrobiia</taxon>
        <taxon>Endomicrobiales</taxon>
        <taxon>Endomicrobiaceae</taxon>
        <taxon>Endomicrobium</taxon>
    </lineage>
</organism>
<evidence type="ECO:0000256" key="2">
    <source>
        <dbReference type="ARBA" id="ARBA00022491"/>
    </source>
</evidence>
<keyword evidence="4" id="KW-0805">Transcription regulation</keyword>
<dbReference type="Gene3D" id="1.10.10.10">
    <property type="entry name" value="Winged helix-like DNA-binding domain superfamily/Winged helix DNA-binding domain"/>
    <property type="match status" value="1"/>
</dbReference>
<comment type="cofactor">
    <cofactor evidence="7">
        <name>Zn(2+)</name>
        <dbReference type="ChEBI" id="CHEBI:29105"/>
    </cofactor>
    <text evidence="7">Binds 1 zinc ion per subunit.</text>
</comment>
<dbReference type="STRING" id="1408281.Epro_1199"/>
<evidence type="ECO:0000313" key="9">
    <source>
        <dbReference type="Proteomes" id="UP000035337"/>
    </source>
</evidence>
<keyword evidence="9" id="KW-1185">Reference proteome</keyword>
<evidence type="ECO:0000256" key="6">
    <source>
        <dbReference type="ARBA" id="ARBA00023163"/>
    </source>
</evidence>
<keyword evidence="3 7" id="KW-0862">Zinc</keyword>
<dbReference type="Gene3D" id="3.30.1490.190">
    <property type="match status" value="1"/>
</dbReference>
<sequence>MITNKLSSSGLKQTFARKVILEFLEKTKTHPTADMIYAQTVKIIPTVSRTTVYNTVKVLAKEGIIDRVLTKKGEMRFDACKEPHIHFACNKCGKVFDIKNCSCAKLGKEVDGHKVSGLFICYSGICQSCGKKGIIKKRRS</sequence>
<dbReference type="PANTHER" id="PTHR33202">
    <property type="entry name" value="ZINC UPTAKE REGULATION PROTEIN"/>
    <property type="match status" value="1"/>
</dbReference>
<dbReference type="RefSeq" id="WP_082121521.1">
    <property type="nucleotide sequence ID" value="NZ_CP009498.1"/>
</dbReference>
<name>A0A0G3WJV4_9BACT</name>
<evidence type="ECO:0000313" key="8">
    <source>
        <dbReference type="EMBL" id="AKL98578.1"/>
    </source>
</evidence>
<dbReference type="SUPFAM" id="SSF46785">
    <property type="entry name" value="Winged helix' DNA-binding domain"/>
    <property type="match status" value="1"/>
</dbReference>
<keyword evidence="6" id="KW-0804">Transcription</keyword>
<dbReference type="Proteomes" id="UP000035337">
    <property type="component" value="Chromosome"/>
</dbReference>
<dbReference type="InterPro" id="IPR002481">
    <property type="entry name" value="FUR"/>
</dbReference>
<evidence type="ECO:0000256" key="1">
    <source>
        <dbReference type="ARBA" id="ARBA00007957"/>
    </source>
</evidence>
<dbReference type="GO" id="GO:0000976">
    <property type="term" value="F:transcription cis-regulatory region binding"/>
    <property type="evidence" value="ECO:0007669"/>
    <property type="project" value="TreeGrafter"/>
</dbReference>
<dbReference type="InterPro" id="IPR036388">
    <property type="entry name" value="WH-like_DNA-bd_sf"/>
</dbReference>
<dbReference type="InterPro" id="IPR043135">
    <property type="entry name" value="Fur_C"/>
</dbReference>
<feature type="binding site" evidence="7">
    <location>
        <position position="89"/>
    </location>
    <ligand>
        <name>Zn(2+)</name>
        <dbReference type="ChEBI" id="CHEBI:29105"/>
    </ligand>
</feature>
<evidence type="ECO:0000256" key="7">
    <source>
        <dbReference type="PIRSR" id="PIRSR602481-1"/>
    </source>
</evidence>
<dbReference type="GO" id="GO:1900376">
    <property type="term" value="P:regulation of secondary metabolite biosynthetic process"/>
    <property type="evidence" value="ECO:0007669"/>
    <property type="project" value="TreeGrafter"/>
</dbReference>
<reference evidence="8 9" key="1">
    <citation type="submission" date="2014-09" db="EMBL/GenBank/DDBJ databases">
        <title>Complete genome sequence of Endomicrobium proavitum.</title>
        <authorList>
            <person name="Zheng H."/>
        </authorList>
    </citation>
    <scope>NUCLEOTIDE SEQUENCE [LARGE SCALE GENOMIC DNA]</scope>
    <source>
        <strain evidence="8 9">Rsa215</strain>
    </source>
</reference>
<dbReference type="CDD" id="cd07153">
    <property type="entry name" value="Fur_like"/>
    <property type="match status" value="1"/>
</dbReference>
<dbReference type="GO" id="GO:0003700">
    <property type="term" value="F:DNA-binding transcription factor activity"/>
    <property type="evidence" value="ECO:0007669"/>
    <property type="project" value="InterPro"/>
</dbReference>
<evidence type="ECO:0000256" key="3">
    <source>
        <dbReference type="ARBA" id="ARBA00022833"/>
    </source>
</evidence>
<dbReference type="Pfam" id="PF01475">
    <property type="entry name" value="FUR"/>
    <property type="match status" value="1"/>
</dbReference>
<comment type="similarity">
    <text evidence="1">Belongs to the Fur family.</text>
</comment>
<dbReference type="PANTHER" id="PTHR33202:SF8">
    <property type="entry name" value="PEROXIDE-RESPONSIVE REPRESSOR PERR"/>
    <property type="match status" value="1"/>
</dbReference>
<feature type="binding site" evidence="7">
    <location>
        <position position="129"/>
    </location>
    <ligand>
        <name>Zn(2+)</name>
        <dbReference type="ChEBI" id="CHEBI:29105"/>
    </ligand>
</feature>
<protein>
    <submittedName>
        <fullName evidence="8">Transcriptional regulator</fullName>
    </submittedName>
</protein>
<dbReference type="KEGG" id="epo:Epro_1199"/>
<dbReference type="AlphaFoldDB" id="A0A0G3WJV4"/>
<dbReference type="GO" id="GO:0008270">
    <property type="term" value="F:zinc ion binding"/>
    <property type="evidence" value="ECO:0007669"/>
    <property type="project" value="TreeGrafter"/>
</dbReference>
<dbReference type="OrthoDB" id="8659436at2"/>
<evidence type="ECO:0000256" key="5">
    <source>
        <dbReference type="ARBA" id="ARBA00023125"/>
    </source>
</evidence>
<gene>
    <name evidence="8" type="primary">fur</name>
    <name evidence="8" type="ORF">Epro_1199</name>
</gene>
<keyword evidence="7" id="KW-0479">Metal-binding</keyword>
<evidence type="ECO:0000256" key="4">
    <source>
        <dbReference type="ARBA" id="ARBA00023015"/>
    </source>
</evidence>
<dbReference type="InterPro" id="IPR036390">
    <property type="entry name" value="WH_DNA-bd_sf"/>
</dbReference>
<keyword evidence="2" id="KW-0678">Repressor</keyword>
<dbReference type="EMBL" id="CP009498">
    <property type="protein sequence ID" value="AKL98578.1"/>
    <property type="molecule type" value="Genomic_DNA"/>
</dbReference>
<accession>A0A0G3WJV4</accession>
<dbReference type="GO" id="GO:0045892">
    <property type="term" value="P:negative regulation of DNA-templated transcription"/>
    <property type="evidence" value="ECO:0007669"/>
    <property type="project" value="TreeGrafter"/>
</dbReference>
<keyword evidence="5" id="KW-0238">DNA-binding</keyword>